<keyword evidence="3" id="KW-1185">Reference proteome</keyword>
<dbReference type="PANTHER" id="PTHR40240">
    <property type="entry name" value="PLEXUS, ISOFORM A"/>
    <property type="match status" value="1"/>
</dbReference>
<feature type="compositionally biased region" description="Acidic residues" evidence="1">
    <location>
        <begin position="1101"/>
        <end position="1111"/>
    </location>
</feature>
<feature type="compositionally biased region" description="Polar residues" evidence="1">
    <location>
        <begin position="1016"/>
        <end position="1031"/>
    </location>
</feature>
<name>A0A226DQH4_FOLCA</name>
<feature type="compositionally biased region" description="Polar residues" evidence="1">
    <location>
        <begin position="825"/>
        <end position="845"/>
    </location>
</feature>
<feature type="compositionally biased region" description="Polar residues" evidence="1">
    <location>
        <begin position="759"/>
        <end position="768"/>
    </location>
</feature>
<accession>A0A226DQH4</accession>
<feature type="region of interest" description="Disordered" evidence="1">
    <location>
        <begin position="352"/>
        <end position="373"/>
    </location>
</feature>
<evidence type="ECO:0000256" key="1">
    <source>
        <dbReference type="SAM" id="MobiDB-lite"/>
    </source>
</evidence>
<feature type="region of interest" description="Disordered" evidence="1">
    <location>
        <begin position="200"/>
        <end position="221"/>
    </location>
</feature>
<proteinExistence type="predicted"/>
<feature type="compositionally biased region" description="Basic and acidic residues" evidence="1">
    <location>
        <begin position="864"/>
        <end position="879"/>
    </location>
</feature>
<feature type="region of interest" description="Disordered" evidence="1">
    <location>
        <begin position="789"/>
        <end position="845"/>
    </location>
</feature>
<feature type="compositionally biased region" description="Polar residues" evidence="1">
    <location>
        <begin position="358"/>
        <end position="373"/>
    </location>
</feature>
<feature type="region of interest" description="Disordered" evidence="1">
    <location>
        <begin position="1004"/>
        <end position="1031"/>
    </location>
</feature>
<protein>
    <submittedName>
        <fullName evidence="2">Uncharacterized protein</fullName>
    </submittedName>
</protein>
<feature type="region of interest" description="Disordered" evidence="1">
    <location>
        <begin position="412"/>
        <end position="491"/>
    </location>
</feature>
<feature type="compositionally biased region" description="Basic and acidic residues" evidence="1">
    <location>
        <begin position="689"/>
        <end position="711"/>
    </location>
</feature>
<dbReference type="PANTHER" id="PTHR40240:SF1">
    <property type="entry name" value="PLEXUS, ISOFORM A"/>
    <property type="match status" value="1"/>
</dbReference>
<feature type="compositionally biased region" description="Polar residues" evidence="1">
    <location>
        <begin position="575"/>
        <end position="586"/>
    </location>
</feature>
<organism evidence="2 3">
    <name type="scientific">Folsomia candida</name>
    <name type="common">Springtail</name>
    <dbReference type="NCBI Taxonomy" id="158441"/>
    <lineage>
        <taxon>Eukaryota</taxon>
        <taxon>Metazoa</taxon>
        <taxon>Ecdysozoa</taxon>
        <taxon>Arthropoda</taxon>
        <taxon>Hexapoda</taxon>
        <taxon>Collembola</taxon>
        <taxon>Entomobryomorpha</taxon>
        <taxon>Isotomoidea</taxon>
        <taxon>Isotomidae</taxon>
        <taxon>Proisotominae</taxon>
        <taxon>Folsomia</taxon>
    </lineage>
</organism>
<feature type="compositionally biased region" description="Polar residues" evidence="1">
    <location>
        <begin position="907"/>
        <end position="916"/>
    </location>
</feature>
<dbReference type="EMBL" id="LNIX01000014">
    <property type="protein sequence ID" value="OXA46931.1"/>
    <property type="molecule type" value="Genomic_DNA"/>
</dbReference>
<feature type="compositionally biased region" description="Basic residues" evidence="1">
    <location>
        <begin position="453"/>
        <end position="468"/>
    </location>
</feature>
<evidence type="ECO:0000313" key="2">
    <source>
        <dbReference type="EMBL" id="OXA46931.1"/>
    </source>
</evidence>
<sequence length="1294" mass="143147">MYKYNKPPGPSVGETFTVTCYTCQMPSSKEWAQLVQSRPYSPDPSVPFFPFLLQTGSPPPGALFSENGSTYLCAFCHALLESQWNAFEGKKEIVTPMQRKYFIRKFICAVCGVETYRKRVRALPFQEFPFLAKTRQPGSITLGNNPLAVVCLDCSETLWAQSAEYDRWGLPVHKRHFNWMARPPPPEDSVEATVARLPSGETQLPRCPPTEPLAPPKTNEPTALPEAIPPINKYVHRPRANSGLGLRLEGIINQQQTVKYSVTQPTSTMVGHRQGGVSPLALTRGPQTSPQRNHLVKTSHRFADSSNISTLEVNLHVQPPVVTVAPMSSLQHHHHHGIAGGRKNSLVYTISHMDDRSSPNNNKYELSTSSSSFGRPYGFSNEAALRHGGSQSSFPHHLLPYYSPGGHYPWPSSGTTTSSGGGGGGGGDDADVPDYTTPNNFDDHPLASSITSSHHHQHQRGHRHHHSTPWRQRESPTNQLYSPSSPYPSLSSAAVATVSNTSGGCSSSAVLTRGLAVDPDLPSPPSLIGHPLSLSTLFPQLRLQSAPCSSTTTTTTTTLRIESPGSSPLRIASAPSLSHQSRQNFPSPRDCGDYDMCQTLPNSTGLKNEAGTSLPVRHHPQLHWIELREANLSHNSSGEDEGGRIVRAHSTPTRTSLSPAEAARSQDYSLHLHHRRSSVQHRSSPFQEDDLHLNRDSSEGERSEILEERRQSRLSSQGISSGGGGEGRRDFLVPKKRYWKPSDSPISGENNLMDEENQLPKTRNTSELDSVLVKKRKFSINHEESSFRIYSDQSHGDANNGCDEVPSNSGGGEAGRNKHGAIDLSQKSQSNKSRMDSYCSSSEQNRLSPRSKFSIAYLSKSESLPEEKPKVSLEERTTMAEEENNQSCRRTNSSSVPPAAVAAGTMSPPSRQPITNTKDERENELAFISTSATHVSNDDKNLSSLILDDSFARKTIQYFMAKEAEARMVLNEIRAKQRNFLNQLGLITPKEKMGLELKSLSCRSERGTVPSPKLSELQSSPSEKSLTSILKTESDSKTSFLHVLGLRPKTEAKNKGSCSNSINTQSLRLSTNRAQIYQECSSSSCSSAHASQPSLPRHDDEDKDKEEEDESNNFLNNPVCIKYPKFVPGLDVKLGGNNPPCGDSDERRKCDHVLRIPVVHKRIVSLRNHNSNSEDDEVGENVTNSEYRDTCSATSTLLRDDNDNGMNELDAILLTAKLHWRKSRKLLLRAINETKLSYCPLEEQLDRVQTIRRHLTMQHSEIRDTDMALETLEKHIFNNIESVSSRNRQSLPKV</sequence>
<feature type="region of interest" description="Disordered" evidence="1">
    <location>
        <begin position="634"/>
        <end position="768"/>
    </location>
</feature>
<evidence type="ECO:0000313" key="3">
    <source>
        <dbReference type="Proteomes" id="UP000198287"/>
    </source>
</evidence>
<dbReference type="Proteomes" id="UP000198287">
    <property type="component" value="Unassembled WGS sequence"/>
</dbReference>
<reference evidence="2 3" key="1">
    <citation type="submission" date="2015-12" db="EMBL/GenBank/DDBJ databases">
        <title>The genome of Folsomia candida.</title>
        <authorList>
            <person name="Faddeeva A."/>
            <person name="Derks M.F."/>
            <person name="Anvar Y."/>
            <person name="Smit S."/>
            <person name="Van Straalen N."/>
            <person name="Roelofs D."/>
        </authorList>
    </citation>
    <scope>NUCLEOTIDE SEQUENCE [LARGE SCALE GENOMIC DNA]</scope>
    <source>
        <strain evidence="2 3">VU population</strain>
        <tissue evidence="2">Whole body</tissue>
    </source>
</reference>
<dbReference type="OrthoDB" id="8744624at2759"/>
<feature type="region of interest" description="Disordered" evidence="1">
    <location>
        <begin position="864"/>
        <end position="918"/>
    </location>
</feature>
<dbReference type="STRING" id="158441.A0A226DQH4"/>
<feature type="compositionally biased region" description="Pro residues" evidence="1">
    <location>
        <begin position="206"/>
        <end position="215"/>
    </location>
</feature>
<feature type="region of interest" description="Disordered" evidence="1">
    <location>
        <begin position="547"/>
        <end position="590"/>
    </location>
</feature>
<feature type="compositionally biased region" description="Low complexity" evidence="1">
    <location>
        <begin position="480"/>
        <end position="491"/>
    </location>
</feature>
<comment type="caution">
    <text evidence="2">The sequence shown here is derived from an EMBL/GenBank/DDBJ whole genome shotgun (WGS) entry which is preliminary data.</text>
</comment>
<feature type="region of interest" description="Disordered" evidence="1">
    <location>
        <begin position="1084"/>
        <end position="1115"/>
    </location>
</feature>
<feature type="compositionally biased region" description="Low complexity" evidence="1">
    <location>
        <begin position="893"/>
        <end position="903"/>
    </location>
</feature>
<gene>
    <name evidence="2" type="ORF">Fcan01_18530</name>
</gene>